<feature type="compositionally biased region" description="Polar residues" evidence="1">
    <location>
        <begin position="505"/>
        <end position="521"/>
    </location>
</feature>
<name>A0A2U8E4H9_9BACT</name>
<dbReference type="OrthoDB" id="196222at2"/>
<dbReference type="InterPro" id="IPR003961">
    <property type="entry name" value="FN3_dom"/>
</dbReference>
<feature type="domain" description="Ig-like" evidence="2">
    <location>
        <begin position="105"/>
        <end position="183"/>
    </location>
</feature>
<dbReference type="KEGG" id="elut:CKA38_09535"/>
<keyword evidence="4" id="KW-1185">Reference proteome</keyword>
<dbReference type="PANTHER" id="PTHR13833">
    <property type="match status" value="1"/>
</dbReference>
<accession>A0A2U8E4H9</accession>
<dbReference type="PROSITE" id="PS50835">
    <property type="entry name" value="IG_LIKE"/>
    <property type="match status" value="1"/>
</dbReference>
<dbReference type="EMBL" id="CP023004">
    <property type="protein sequence ID" value="AWI09454.1"/>
    <property type="molecule type" value="Genomic_DNA"/>
</dbReference>
<dbReference type="SUPFAM" id="SSF49265">
    <property type="entry name" value="Fibronectin type III"/>
    <property type="match status" value="1"/>
</dbReference>
<dbReference type="AlphaFoldDB" id="A0A2U8E4H9"/>
<protein>
    <recommendedName>
        <fullName evidence="2">Ig-like domain-containing protein</fullName>
    </recommendedName>
</protein>
<dbReference type="SUPFAM" id="SSF48726">
    <property type="entry name" value="Immunoglobulin"/>
    <property type="match status" value="1"/>
</dbReference>
<feature type="region of interest" description="Disordered" evidence="1">
    <location>
        <begin position="505"/>
        <end position="561"/>
    </location>
</feature>
<proteinExistence type="predicted"/>
<sequence length="561" mass="57119">MNGTKPANPSGLNATNMDNGGALLKWPAAPGAVTYNIKRATTPGGPFQKIAQIAASPDATIIEYTDATNLTDGQDYYYVISASNAYGESFDSAHARVDISNAAAPQITTQPLSQNTECGASVTLSVTTPESGVTYQWLKDGQTIAGATSATLTLAGIPADSGSYQVRITGQNGVTLSTAATLTIVPSQTGAHGTPAALTVDASGIVYVSDEEKNVIHTLTPPGSTNVYVNVFAGAPGESGALDGTGTNARLNRPVGITVRSGTLYVADSGNARLRTISAGREVKTHPAIISGELTAIAIDPAGNIYAADKSAHVIRKIEAATGNPVIVAGQLNTSGTLDGSGTAAQFNAPAGIAHAAGILYVADTGNHTIRKIDLAHNNSVATHAGCATVHGSVDGHRDDALFNQPEGLIVDGDGTLYVADTGNSTIREITAGGYVNTLAGNPGADGVTGIAGFKDATGTNALFNHPRDLALGNNGEYLYVADSGNRAIRRIDSTNKVQTMTAIVSSGTSTNPEQPENPDNGNKGGGGGGGAPRHGISPPHSRCSPQNCAKRNNPRPPIPL</sequence>
<evidence type="ECO:0000256" key="1">
    <source>
        <dbReference type="SAM" id="MobiDB-lite"/>
    </source>
</evidence>
<gene>
    <name evidence="3" type="ORF">CKA38_09535</name>
</gene>
<dbReference type="Proteomes" id="UP000244896">
    <property type="component" value="Chromosome"/>
</dbReference>
<dbReference type="Pfam" id="PF08450">
    <property type="entry name" value="SGL"/>
    <property type="match status" value="1"/>
</dbReference>
<evidence type="ECO:0000259" key="2">
    <source>
        <dbReference type="PROSITE" id="PS50835"/>
    </source>
</evidence>
<feature type="compositionally biased region" description="Gly residues" evidence="1">
    <location>
        <begin position="523"/>
        <end position="533"/>
    </location>
</feature>
<dbReference type="InterPro" id="IPR013783">
    <property type="entry name" value="Ig-like_fold"/>
</dbReference>
<dbReference type="CDD" id="cd00063">
    <property type="entry name" value="FN3"/>
    <property type="match status" value="1"/>
</dbReference>
<dbReference type="InterPro" id="IPR007110">
    <property type="entry name" value="Ig-like_dom"/>
</dbReference>
<dbReference type="PANTHER" id="PTHR13833:SF71">
    <property type="entry name" value="NHL DOMAIN-CONTAINING PROTEIN"/>
    <property type="match status" value="1"/>
</dbReference>
<dbReference type="InterPro" id="IPR036179">
    <property type="entry name" value="Ig-like_dom_sf"/>
</dbReference>
<dbReference type="Gene3D" id="2.120.10.30">
    <property type="entry name" value="TolB, C-terminal domain"/>
    <property type="match status" value="2"/>
</dbReference>
<dbReference type="SMART" id="SM00060">
    <property type="entry name" value="FN3"/>
    <property type="match status" value="1"/>
</dbReference>
<dbReference type="InterPro" id="IPR011042">
    <property type="entry name" value="6-blade_b-propeller_TolB-like"/>
</dbReference>
<dbReference type="InterPro" id="IPR013658">
    <property type="entry name" value="SGL"/>
</dbReference>
<reference evidence="3 4" key="1">
    <citation type="journal article" date="2018" name="Syst. Appl. Microbiol.">
        <title>Ereboglobus luteus gen. nov. sp. nov. from cockroach guts, and new insights into the oxygen relationship of the genera Opitutus and Didymococcus (Verrucomicrobia: Opitutaceae).</title>
        <authorList>
            <person name="Tegtmeier D."/>
            <person name="Belitz A."/>
            <person name="Radek R."/>
            <person name="Heimerl T."/>
            <person name="Brune A."/>
        </authorList>
    </citation>
    <scope>NUCLEOTIDE SEQUENCE [LARGE SCALE GENOMIC DNA]</scope>
    <source>
        <strain evidence="3 4">Ho45</strain>
    </source>
</reference>
<organism evidence="3 4">
    <name type="scientific">Ereboglobus luteus</name>
    <dbReference type="NCBI Taxonomy" id="1796921"/>
    <lineage>
        <taxon>Bacteria</taxon>
        <taxon>Pseudomonadati</taxon>
        <taxon>Verrucomicrobiota</taxon>
        <taxon>Opitutia</taxon>
        <taxon>Opitutales</taxon>
        <taxon>Opitutaceae</taxon>
        <taxon>Ereboglobus</taxon>
    </lineage>
</organism>
<evidence type="ECO:0000313" key="4">
    <source>
        <dbReference type="Proteomes" id="UP000244896"/>
    </source>
</evidence>
<dbReference type="InterPro" id="IPR036116">
    <property type="entry name" value="FN3_sf"/>
</dbReference>
<dbReference type="Gene3D" id="2.40.10.500">
    <property type="match status" value="1"/>
</dbReference>
<evidence type="ECO:0000313" key="3">
    <source>
        <dbReference type="EMBL" id="AWI09454.1"/>
    </source>
</evidence>
<dbReference type="RefSeq" id="WP_152032775.1">
    <property type="nucleotide sequence ID" value="NZ_CP023004.1"/>
</dbReference>
<dbReference type="Gene3D" id="2.60.40.10">
    <property type="entry name" value="Immunoglobulins"/>
    <property type="match status" value="2"/>
</dbReference>
<dbReference type="SUPFAM" id="SSF101898">
    <property type="entry name" value="NHL repeat"/>
    <property type="match status" value="1"/>
</dbReference>